<sequence length="241" mass="26613">MVWLLGTGAAFAQVETPNSPAGCPQPSYLLKVGGDRLRTPLTVKLNDKAINLGKPYELVSQNVTNALTTQNRIQLNWQPKKLSDSGRLYDVPVELKVMYGNRATTIFQFSPQAYPNQRQLAYKFSAPPQNNLACAGDQYRVKLDFSHAFGPFEWTITVDGKHYVYVLGDANIDLRPFLKKGVNEVTLNWRVLGGDGQQNLGKNKVAQVISTVNGKTKNLLTFGIKNIVGSTGSKSVTIQIR</sequence>
<keyword evidence="2" id="KW-1185">Reference proteome</keyword>
<proteinExistence type="predicted"/>
<name>A0ABP9WBU4_9DEIO</name>
<comment type="caution">
    <text evidence="1">The sequence shown here is derived from an EMBL/GenBank/DDBJ whole genome shotgun (WGS) entry which is preliminary data.</text>
</comment>
<reference evidence="1 2" key="1">
    <citation type="submission" date="2024-02" db="EMBL/GenBank/DDBJ databases">
        <title>Deinococcus carri NBRC 110142.</title>
        <authorList>
            <person name="Ichikawa N."/>
            <person name="Katano-Makiyama Y."/>
            <person name="Hidaka K."/>
        </authorList>
    </citation>
    <scope>NUCLEOTIDE SEQUENCE [LARGE SCALE GENOMIC DNA]</scope>
    <source>
        <strain evidence="1 2">NBRC 110142</strain>
    </source>
</reference>
<accession>A0ABP9WBU4</accession>
<gene>
    <name evidence="1" type="ORF">Dcar01_03372</name>
</gene>
<dbReference type="EMBL" id="BAABRP010000021">
    <property type="protein sequence ID" value="GAA5514616.1"/>
    <property type="molecule type" value="Genomic_DNA"/>
</dbReference>
<protein>
    <submittedName>
        <fullName evidence="1">Uncharacterized protein</fullName>
    </submittedName>
</protein>
<dbReference type="Proteomes" id="UP001401887">
    <property type="component" value="Unassembled WGS sequence"/>
</dbReference>
<organism evidence="1 2">
    <name type="scientific">Deinococcus carri</name>
    <dbReference type="NCBI Taxonomy" id="1211323"/>
    <lineage>
        <taxon>Bacteria</taxon>
        <taxon>Thermotogati</taxon>
        <taxon>Deinococcota</taxon>
        <taxon>Deinococci</taxon>
        <taxon>Deinococcales</taxon>
        <taxon>Deinococcaceae</taxon>
        <taxon>Deinococcus</taxon>
    </lineage>
</organism>
<evidence type="ECO:0000313" key="2">
    <source>
        <dbReference type="Proteomes" id="UP001401887"/>
    </source>
</evidence>
<evidence type="ECO:0000313" key="1">
    <source>
        <dbReference type="EMBL" id="GAA5514616.1"/>
    </source>
</evidence>